<comment type="catalytic activity">
    <reaction evidence="13">
        <text>a lipid A disaccharide + ATP = a lipid IVA + ADP + H(+)</text>
        <dbReference type="Rhea" id="RHEA:67840"/>
        <dbReference type="ChEBI" id="CHEBI:15378"/>
        <dbReference type="ChEBI" id="CHEBI:30616"/>
        <dbReference type="ChEBI" id="CHEBI:176343"/>
        <dbReference type="ChEBI" id="CHEBI:176425"/>
        <dbReference type="ChEBI" id="CHEBI:456216"/>
        <dbReference type="EC" id="2.7.1.130"/>
    </reaction>
</comment>
<evidence type="ECO:0000256" key="2">
    <source>
        <dbReference type="ARBA" id="ARBA00004870"/>
    </source>
</evidence>
<evidence type="ECO:0000256" key="13">
    <source>
        <dbReference type="HAMAP-Rule" id="MF_00409"/>
    </source>
</evidence>
<keyword evidence="11 13" id="KW-0443">Lipid metabolism</keyword>
<protein>
    <recommendedName>
        <fullName evidence="4 13">Tetraacyldisaccharide 4'-kinase</fullName>
        <ecNumber evidence="3 13">2.7.1.130</ecNumber>
    </recommendedName>
    <alternativeName>
        <fullName evidence="12 13">Lipid A 4'-kinase</fullName>
    </alternativeName>
</protein>
<dbReference type="EC" id="2.7.1.130" evidence="3 13"/>
<evidence type="ECO:0000256" key="1">
    <source>
        <dbReference type="ARBA" id="ARBA00002274"/>
    </source>
</evidence>
<dbReference type="Pfam" id="PF02606">
    <property type="entry name" value="LpxK"/>
    <property type="match status" value="1"/>
</dbReference>
<keyword evidence="8 13" id="KW-0547">Nucleotide-binding</keyword>
<dbReference type="PANTHER" id="PTHR42724:SF1">
    <property type="entry name" value="TETRAACYLDISACCHARIDE 4'-KINASE, MITOCHONDRIAL-RELATED"/>
    <property type="match status" value="1"/>
</dbReference>
<dbReference type="EMBL" id="WAEL01000001">
    <property type="protein sequence ID" value="NID09173.1"/>
    <property type="molecule type" value="Genomic_DNA"/>
</dbReference>
<evidence type="ECO:0000256" key="5">
    <source>
        <dbReference type="ARBA" id="ARBA00022516"/>
    </source>
</evidence>
<dbReference type="SUPFAM" id="SSF52540">
    <property type="entry name" value="P-loop containing nucleoside triphosphate hydrolases"/>
    <property type="match status" value="1"/>
</dbReference>
<keyword evidence="7 13" id="KW-0808">Transferase</keyword>
<evidence type="ECO:0000256" key="3">
    <source>
        <dbReference type="ARBA" id="ARBA00012071"/>
    </source>
</evidence>
<proteinExistence type="inferred from homology"/>
<sequence length="356" mass="39496">MLKPLSLAYGGLLSIRNSLYDHQLVATHIPTQRCISVGNLTVGGTGKTPAVEYLLRYLLTLDQQLTGSIATLSRGYGRKTRGFRIATPADSAAAIGDEPLQLFRNFAPQVCITVGERRAEALQQLAMIRPDIRTVVLDDAYQHRAVQPQLNVLLSDYNRPFYTDDPFPGGRLRERRQGARRADAVLVTKCPQPPSPAERIAITNQIRRYTESQPGKADVPVLFAGLAYDPPRPFSGQPATSITGPVRLVSGLANAEPLVRYVTATWGLAHHDDFGDHHAYTRDDVTHLLSQTPPDTWLLTTQKDAVKLDPLLTDEERQTRRLAYVPVGMRLFEPDDEATLARLVYDCLRGPALKNR</sequence>
<dbReference type="NCBIfam" id="TIGR00682">
    <property type="entry name" value="lpxK"/>
    <property type="match status" value="1"/>
</dbReference>
<keyword evidence="6 13" id="KW-0441">Lipid A biosynthesis</keyword>
<dbReference type="PANTHER" id="PTHR42724">
    <property type="entry name" value="TETRAACYLDISACCHARIDE 4'-KINASE"/>
    <property type="match status" value="1"/>
</dbReference>
<name>A0ABX0QBC3_9BACT</name>
<evidence type="ECO:0000256" key="9">
    <source>
        <dbReference type="ARBA" id="ARBA00022777"/>
    </source>
</evidence>
<evidence type="ECO:0000313" key="15">
    <source>
        <dbReference type="Proteomes" id="UP000606008"/>
    </source>
</evidence>
<accession>A0ABX0QBC3</accession>
<evidence type="ECO:0000256" key="4">
    <source>
        <dbReference type="ARBA" id="ARBA00016436"/>
    </source>
</evidence>
<dbReference type="InterPro" id="IPR003758">
    <property type="entry name" value="LpxK"/>
</dbReference>
<evidence type="ECO:0000256" key="6">
    <source>
        <dbReference type="ARBA" id="ARBA00022556"/>
    </source>
</evidence>
<feature type="binding site" evidence="13">
    <location>
        <begin position="41"/>
        <end position="48"/>
    </location>
    <ligand>
        <name>ATP</name>
        <dbReference type="ChEBI" id="CHEBI:30616"/>
    </ligand>
</feature>
<keyword evidence="5 13" id="KW-0444">Lipid biosynthesis</keyword>
<dbReference type="Proteomes" id="UP000606008">
    <property type="component" value="Unassembled WGS sequence"/>
</dbReference>
<comment type="caution">
    <text evidence="14">The sequence shown here is derived from an EMBL/GenBank/DDBJ whole genome shotgun (WGS) entry which is preliminary data.</text>
</comment>
<reference evidence="14" key="1">
    <citation type="submission" date="2024-05" db="EMBL/GenBank/DDBJ databases">
        <authorList>
            <person name="Jung D.-H."/>
        </authorList>
    </citation>
    <scope>NUCLEOTIDE SEQUENCE</scope>
    <source>
        <strain evidence="14">JA-25</strain>
    </source>
</reference>
<dbReference type="HAMAP" id="MF_00409">
    <property type="entry name" value="LpxK"/>
    <property type="match status" value="1"/>
</dbReference>
<evidence type="ECO:0000256" key="11">
    <source>
        <dbReference type="ARBA" id="ARBA00023098"/>
    </source>
</evidence>
<comment type="function">
    <text evidence="1 13">Transfers the gamma-phosphate of ATP to the 4'-position of a tetraacyldisaccharide 1-phosphate intermediate (termed DS-1-P) to form tetraacyldisaccharide 1,4'-bis-phosphate (lipid IVA).</text>
</comment>
<organism evidence="14 15">
    <name type="scientific">Fibrivirga algicola</name>
    <dbReference type="NCBI Taxonomy" id="2950420"/>
    <lineage>
        <taxon>Bacteria</taxon>
        <taxon>Pseudomonadati</taxon>
        <taxon>Bacteroidota</taxon>
        <taxon>Cytophagia</taxon>
        <taxon>Cytophagales</taxon>
        <taxon>Spirosomataceae</taxon>
        <taxon>Fibrivirga</taxon>
    </lineage>
</organism>
<evidence type="ECO:0000256" key="12">
    <source>
        <dbReference type="ARBA" id="ARBA00029757"/>
    </source>
</evidence>
<evidence type="ECO:0000256" key="8">
    <source>
        <dbReference type="ARBA" id="ARBA00022741"/>
    </source>
</evidence>
<evidence type="ECO:0000256" key="10">
    <source>
        <dbReference type="ARBA" id="ARBA00022840"/>
    </source>
</evidence>
<keyword evidence="15" id="KW-1185">Reference proteome</keyword>
<dbReference type="GO" id="GO:0009029">
    <property type="term" value="F:lipid-A 4'-kinase activity"/>
    <property type="evidence" value="ECO:0007669"/>
    <property type="project" value="UniProtKB-EC"/>
</dbReference>
<keyword evidence="9 13" id="KW-0418">Kinase</keyword>
<comment type="similarity">
    <text evidence="13">Belongs to the LpxK family.</text>
</comment>
<evidence type="ECO:0000313" key="14">
    <source>
        <dbReference type="EMBL" id="NID09173.1"/>
    </source>
</evidence>
<gene>
    <name evidence="13 14" type="primary">lpxK</name>
    <name evidence="14" type="ORF">F7231_03230</name>
</gene>
<evidence type="ECO:0000256" key="7">
    <source>
        <dbReference type="ARBA" id="ARBA00022679"/>
    </source>
</evidence>
<keyword evidence="10 13" id="KW-0067">ATP-binding</keyword>
<comment type="pathway">
    <text evidence="2 13">Glycolipid biosynthesis; lipid IV(A) biosynthesis; lipid IV(A) from (3R)-3-hydroxytetradecanoyl-[acyl-carrier-protein] and UDP-N-acetyl-alpha-D-glucosamine: step 6/6.</text>
</comment>
<dbReference type="InterPro" id="IPR027417">
    <property type="entry name" value="P-loop_NTPase"/>
</dbReference>